<dbReference type="Proteomes" id="UP000053097">
    <property type="component" value="Unassembled WGS sequence"/>
</dbReference>
<dbReference type="EMBL" id="KK107061">
    <property type="protein sequence ID" value="EZA61292.1"/>
    <property type="molecule type" value="Genomic_DNA"/>
</dbReference>
<evidence type="ECO:0000313" key="2">
    <source>
        <dbReference type="Proteomes" id="UP000053097"/>
    </source>
</evidence>
<gene>
    <name evidence="1" type="ORF">X777_11999</name>
</gene>
<evidence type="ECO:0000313" key="1">
    <source>
        <dbReference type="EMBL" id="EZA61292.1"/>
    </source>
</evidence>
<protein>
    <submittedName>
        <fullName evidence="1">Uncharacterized protein</fullName>
    </submittedName>
</protein>
<proteinExistence type="predicted"/>
<sequence length="51" mass="5753">MNGRYPGGSEWIRYASSLARVNLAKIPSNYPGIHVALYATHMPFISRIMML</sequence>
<accession>A0A026WZ34</accession>
<reference evidence="1 2" key="1">
    <citation type="journal article" date="2014" name="Curr. Biol.">
        <title>The genome of the clonal raider ant Cerapachys biroi.</title>
        <authorList>
            <person name="Oxley P.R."/>
            <person name="Ji L."/>
            <person name="Fetter-Pruneda I."/>
            <person name="McKenzie S.K."/>
            <person name="Li C."/>
            <person name="Hu H."/>
            <person name="Zhang G."/>
            <person name="Kronauer D.J."/>
        </authorList>
    </citation>
    <scope>NUCLEOTIDE SEQUENCE [LARGE SCALE GENOMIC DNA]</scope>
</reference>
<dbReference type="AlphaFoldDB" id="A0A026WZ34"/>
<keyword evidence="2" id="KW-1185">Reference proteome</keyword>
<organism evidence="1 2">
    <name type="scientific">Ooceraea biroi</name>
    <name type="common">Clonal raider ant</name>
    <name type="synonym">Cerapachys biroi</name>
    <dbReference type="NCBI Taxonomy" id="2015173"/>
    <lineage>
        <taxon>Eukaryota</taxon>
        <taxon>Metazoa</taxon>
        <taxon>Ecdysozoa</taxon>
        <taxon>Arthropoda</taxon>
        <taxon>Hexapoda</taxon>
        <taxon>Insecta</taxon>
        <taxon>Pterygota</taxon>
        <taxon>Neoptera</taxon>
        <taxon>Endopterygota</taxon>
        <taxon>Hymenoptera</taxon>
        <taxon>Apocrita</taxon>
        <taxon>Aculeata</taxon>
        <taxon>Formicoidea</taxon>
        <taxon>Formicidae</taxon>
        <taxon>Dorylinae</taxon>
        <taxon>Ooceraea</taxon>
    </lineage>
</organism>
<name>A0A026WZ34_OOCBI</name>